<accession>A0ABT5KLI1</accession>
<feature type="compositionally biased region" description="Polar residues" evidence="1">
    <location>
        <begin position="640"/>
        <end position="649"/>
    </location>
</feature>
<name>A0ABT5KLI1_9BURK</name>
<evidence type="ECO:0000259" key="2">
    <source>
        <dbReference type="PROSITE" id="PS50011"/>
    </source>
</evidence>
<dbReference type="EMBL" id="JAQQXS010000001">
    <property type="protein sequence ID" value="MDC8783714.1"/>
    <property type="molecule type" value="Genomic_DNA"/>
</dbReference>
<feature type="domain" description="Protein kinase" evidence="2">
    <location>
        <begin position="26"/>
        <end position="277"/>
    </location>
</feature>
<feature type="region of interest" description="Disordered" evidence="1">
    <location>
        <begin position="571"/>
        <end position="649"/>
    </location>
</feature>
<dbReference type="InterPro" id="IPR011009">
    <property type="entry name" value="Kinase-like_dom_sf"/>
</dbReference>
<dbReference type="PROSITE" id="PS51833">
    <property type="entry name" value="HDOD"/>
    <property type="match status" value="1"/>
</dbReference>
<proteinExistence type="predicted"/>
<comment type="caution">
    <text evidence="4">The sequence shown here is derived from an EMBL/GenBank/DDBJ whole genome shotgun (WGS) entry which is preliminary data.</text>
</comment>
<feature type="domain" description="HDOD" evidence="3">
    <location>
        <begin position="301"/>
        <end position="507"/>
    </location>
</feature>
<evidence type="ECO:0000256" key="1">
    <source>
        <dbReference type="SAM" id="MobiDB-lite"/>
    </source>
</evidence>
<dbReference type="PROSITE" id="PS50011">
    <property type="entry name" value="PROTEIN_KINASE_DOM"/>
    <property type="match status" value="1"/>
</dbReference>
<sequence length="649" mass="70598">MSASENPQSPTGAASKPAPMRRFGRFELRALLSKSARSMLWLVFDPRLGQELILCLPRTAPNSPGALAHWLKMANGVARIQHPNIAHVIEVGQVEQWPFIAYDRALGETLDERLARQTAPLPVEAADWVCQFLEGLAFAHEAAHAHRDIQCASLVISSTNQVRVLGLEVAQEVFPATLDFNAVTRRAVRESAEEDVLCVGLLLHRILSGRQVLEQADLQAVVQQMQPLGRELVRMGWETPHPIPEPLRAICNRATDRQTRQRYHMARSFLRALDGWRTAVAQDQGGPIALLMDKLQRIGHLPSTSTALLRVGQSSAMERQHTSALSGLVLQDMALSLELLRRVNNSLQQQGSARDGTVLNMQRAIAMLGLEGVQQAARALKPWPGPLSPVQAELLKSLMKRVQHAGQIAQGLRPAGYDAEVVYLITVMQNLGRLLLQYHFPDDAQQIRQLMLPPEPTADNPHPACMSEQAAAFAVLGCDLDSLGAAVARHWSLGDELLHMIRRQSPEAPVRSTDSDADLLRLTCSLANELVDALQYPEPRRQASIEAATRRYARPLGVGLREIYNAVHPAAPQAEDEVSAPPDHLTGREGGDDAMPVGPMAAAQKDAQKAEADVSHTAPAVAGSVPAPKASALRGRLASLPSSGRSGGQ</sequence>
<dbReference type="Pfam" id="PF00069">
    <property type="entry name" value="Pkinase"/>
    <property type="match status" value="1"/>
</dbReference>
<keyword evidence="5" id="KW-1185">Reference proteome</keyword>
<evidence type="ECO:0000313" key="5">
    <source>
        <dbReference type="Proteomes" id="UP001219862"/>
    </source>
</evidence>
<dbReference type="PANTHER" id="PTHR33525:SF4">
    <property type="entry name" value="CYCLIC DI-GMP PHOSPHODIESTERASE CDGJ"/>
    <property type="match status" value="1"/>
</dbReference>
<dbReference type="Proteomes" id="UP001219862">
    <property type="component" value="Unassembled WGS sequence"/>
</dbReference>
<dbReference type="Pfam" id="PF08668">
    <property type="entry name" value="HDOD"/>
    <property type="match status" value="1"/>
</dbReference>
<dbReference type="SUPFAM" id="SSF109604">
    <property type="entry name" value="HD-domain/PDEase-like"/>
    <property type="match status" value="1"/>
</dbReference>
<dbReference type="InterPro" id="IPR000719">
    <property type="entry name" value="Prot_kinase_dom"/>
</dbReference>
<dbReference type="RefSeq" id="WP_273594831.1">
    <property type="nucleotide sequence ID" value="NZ_JAQQXS010000001.1"/>
</dbReference>
<organism evidence="4 5">
    <name type="scientific">Roseateles koreensis</name>
    <dbReference type="NCBI Taxonomy" id="2987526"/>
    <lineage>
        <taxon>Bacteria</taxon>
        <taxon>Pseudomonadati</taxon>
        <taxon>Pseudomonadota</taxon>
        <taxon>Betaproteobacteria</taxon>
        <taxon>Burkholderiales</taxon>
        <taxon>Sphaerotilaceae</taxon>
        <taxon>Roseateles</taxon>
    </lineage>
</organism>
<protein>
    <submittedName>
        <fullName evidence="4">HDOD domain-containing protein</fullName>
    </submittedName>
</protein>
<dbReference type="InterPro" id="IPR013976">
    <property type="entry name" value="HDOD"/>
</dbReference>
<dbReference type="PANTHER" id="PTHR33525">
    <property type="match status" value="1"/>
</dbReference>
<evidence type="ECO:0000313" key="4">
    <source>
        <dbReference type="EMBL" id="MDC8783714.1"/>
    </source>
</evidence>
<evidence type="ECO:0000259" key="3">
    <source>
        <dbReference type="PROSITE" id="PS51833"/>
    </source>
</evidence>
<reference evidence="4 5" key="1">
    <citation type="submission" date="2022-10" db="EMBL/GenBank/DDBJ databases">
        <title>paucibacter sp. hw8 Genome sequencing.</title>
        <authorList>
            <person name="Park S."/>
        </authorList>
    </citation>
    <scope>NUCLEOTIDE SEQUENCE [LARGE SCALE GENOMIC DNA]</scope>
    <source>
        <strain evidence="5">hw8</strain>
    </source>
</reference>
<dbReference type="Gene3D" id="1.10.510.10">
    <property type="entry name" value="Transferase(Phosphotransferase) domain 1"/>
    <property type="match status" value="1"/>
</dbReference>
<dbReference type="SMART" id="SM00220">
    <property type="entry name" value="S_TKc"/>
    <property type="match status" value="1"/>
</dbReference>
<dbReference type="Gene3D" id="1.10.3210.10">
    <property type="entry name" value="Hypothetical protein af1432"/>
    <property type="match status" value="1"/>
</dbReference>
<dbReference type="InterPro" id="IPR052340">
    <property type="entry name" value="RNase_Y/CdgJ"/>
</dbReference>
<gene>
    <name evidence="4" type="ORF">PRZ01_00725</name>
</gene>
<dbReference type="Gene3D" id="3.30.200.20">
    <property type="entry name" value="Phosphorylase Kinase, domain 1"/>
    <property type="match status" value="1"/>
</dbReference>
<dbReference type="SUPFAM" id="SSF56112">
    <property type="entry name" value="Protein kinase-like (PK-like)"/>
    <property type="match status" value="1"/>
</dbReference>